<proteinExistence type="inferred from homology"/>
<feature type="compositionally biased region" description="Polar residues" evidence="7">
    <location>
        <begin position="127"/>
        <end position="139"/>
    </location>
</feature>
<dbReference type="Pfam" id="PF04006">
    <property type="entry name" value="Mpp10"/>
    <property type="match status" value="1"/>
</dbReference>
<keyword evidence="4" id="KW-0539">Nucleus</keyword>
<protein>
    <submittedName>
        <fullName evidence="8">U3 small nucleolar RNA-associated protein MPP10</fullName>
    </submittedName>
</protein>
<feature type="compositionally biased region" description="Low complexity" evidence="7">
    <location>
        <begin position="410"/>
        <end position="421"/>
    </location>
</feature>
<evidence type="ECO:0000256" key="5">
    <source>
        <dbReference type="ARBA" id="ARBA00023274"/>
    </source>
</evidence>
<dbReference type="AlphaFoldDB" id="A0A131YMB6"/>
<dbReference type="PANTHER" id="PTHR17039">
    <property type="entry name" value="U3 SMALL NUCLEOLAR RIBONUCLEOPROTEIN PROTEIN MPP10"/>
    <property type="match status" value="1"/>
</dbReference>
<dbReference type="GO" id="GO:0032040">
    <property type="term" value="C:small-subunit processome"/>
    <property type="evidence" value="ECO:0007669"/>
    <property type="project" value="TreeGrafter"/>
</dbReference>
<accession>A0A131YMB6</accession>
<evidence type="ECO:0000256" key="6">
    <source>
        <dbReference type="ARBA" id="ARBA00029455"/>
    </source>
</evidence>
<name>A0A131YMB6_RHIAP</name>
<dbReference type="PANTHER" id="PTHR17039:SF0">
    <property type="entry name" value="U3 SMALL NUCLEOLAR RIBONUCLEOPROTEIN PROTEIN MPP10"/>
    <property type="match status" value="1"/>
</dbReference>
<organism evidence="8">
    <name type="scientific">Rhipicephalus appendiculatus</name>
    <name type="common">Brown ear tick</name>
    <dbReference type="NCBI Taxonomy" id="34631"/>
    <lineage>
        <taxon>Eukaryota</taxon>
        <taxon>Metazoa</taxon>
        <taxon>Ecdysozoa</taxon>
        <taxon>Arthropoda</taxon>
        <taxon>Chelicerata</taxon>
        <taxon>Arachnida</taxon>
        <taxon>Acari</taxon>
        <taxon>Parasitiformes</taxon>
        <taxon>Ixodida</taxon>
        <taxon>Ixodoidea</taxon>
        <taxon>Ixodidae</taxon>
        <taxon>Rhipicephalinae</taxon>
        <taxon>Rhipicephalus</taxon>
        <taxon>Rhipicephalus</taxon>
    </lineage>
</organism>
<dbReference type="GO" id="GO:0034457">
    <property type="term" value="C:Mpp10 complex"/>
    <property type="evidence" value="ECO:0007669"/>
    <property type="project" value="InterPro"/>
</dbReference>
<evidence type="ECO:0000256" key="4">
    <source>
        <dbReference type="ARBA" id="ARBA00023242"/>
    </source>
</evidence>
<dbReference type="GO" id="GO:0006364">
    <property type="term" value="P:rRNA processing"/>
    <property type="evidence" value="ECO:0007669"/>
    <property type="project" value="UniProtKB-KW"/>
</dbReference>
<feature type="region of interest" description="Disordered" evidence="7">
    <location>
        <begin position="126"/>
        <end position="149"/>
    </location>
</feature>
<evidence type="ECO:0000256" key="1">
    <source>
        <dbReference type="ARBA" id="ARBA00004604"/>
    </source>
</evidence>
<evidence type="ECO:0000256" key="3">
    <source>
        <dbReference type="ARBA" id="ARBA00022552"/>
    </source>
</evidence>
<comment type="similarity">
    <text evidence="6">Belongs to the MPP10 family.</text>
</comment>
<evidence type="ECO:0000256" key="2">
    <source>
        <dbReference type="ARBA" id="ARBA00022517"/>
    </source>
</evidence>
<keyword evidence="3" id="KW-0698">rRNA processing</keyword>
<feature type="region of interest" description="Disordered" evidence="7">
    <location>
        <begin position="405"/>
        <end position="429"/>
    </location>
</feature>
<sequence>MMKTMTSTSRIRLKAMKKSLKRKPMTTGLMAVSTVKHEIHNRRQSSMTRSSVLPTWKHLPIGKKRPRMLQEAIQTRTTTLIIFVSFRRTKTIQRKRVAAMLRTMTFFDPPASIPDSKNAKNADKATTWMNGQRDTNQKSTAKDDVQKSSFEQSQEFIKKKIKQFEERNLEPRPWRLQGEVEATARPENSLLQEHIQFDHATRQPVAITDETTKCLEDVILQRIRDKAWDDVERKTRPTEEPFELRRRVTLDQEKSKLSLAQVYEQQFLEKQKAADEDAPPKENPAHVEIRTAMRDLFTKLDALSNFHMMPKPVSAEVKVVSNLPSLSVEEVTPVGVSDASLLAPQEVKTKQKGELVSKGERTRTQKLRERRLKKALQKRRAAKANNKAGKVTEEKRKVIKATNTELAKPVKGAKSAKGSKAVKGKSDKWAEKSLSSSKKFFERLQDQVTSAVAPAKKKTKKKDAVVAANFKL</sequence>
<comment type="subcellular location">
    <subcellularLocation>
        <location evidence="1">Nucleus</location>
        <location evidence="1">Nucleolus</location>
    </subcellularLocation>
</comment>
<dbReference type="GO" id="GO:0005732">
    <property type="term" value="C:sno(s)RNA-containing ribonucleoprotein complex"/>
    <property type="evidence" value="ECO:0007669"/>
    <property type="project" value="InterPro"/>
</dbReference>
<keyword evidence="2" id="KW-0690">Ribosome biogenesis</keyword>
<evidence type="ECO:0000313" key="8">
    <source>
        <dbReference type="EMBL" id="JAP80097.1"/>
    </source>
</evidence>
<dbReference type="InterPro" id="IPR012173">
    <property type="entry name" value="Mpp10"/>
</dbReference>
<evidence type="ECO:0000256" key="7">
    <source>
        <dbReference type="SAM" id="MobiDB-lite"/>
    </source>
</evidence>
<keyword evidence="5" id="KW-0687">Ribonucleoprotein</keyword>
<dbReference type="EMBL" id="GEDV01008460">
    <property type="protein sequence ID" value="JAP80097.1"/>
    <property type="molecule type" value="Transcribed_RNA"/>
</dbReference>
<reference evidence="8" key="1">
    <citation type="journal article" date="2016" name="Ticks Tick Borne Dis.">
        <title>De novo assembly and annotation of the salivary gland transcriptome of Rhipicephalus appendiculatus male and female ticks during blood feeding.</title>
        <authorList>
            <person name="de Castro M.H."/>
            <person name="de Klerk D."/>
            <person name="Pienaar R."/>
            <person name="Latif A.A."/>
            <person name="Rees D.J."/>
            <person name="Mans B.J."/>
        </authorList>
    </citation>
    <scope>NUCLEOTIDE SEQUENCE</scope>
    <source>
        <tissue evidence="8">Salivary glands</tissue>
    </source>
</reference>